<sequence>MNYLKYITVILITFIVVSCANRAAGPTGGLKDTIPPVAVRYVPLDGSLNYKKKEIQVYFNENITLEKITDNVVISPPQKTPAVVKGNGKLLTVSLQDELLENTTYSILFGNAVVDLNEKNPLKNFAFSFATGSEIDTLQVSGRLINAENLEPLSGIVVGLHSNLNDSAISSIQFVRIAKTDDEGFFTIRNIKAGSYKLYALKDQSRDFIYQPGEEVAFHDSIIIPEVIVKQQSDTLWKDSVSIDTIQHSIRVSYLPDNITLKLFKENKGRQYLVKSERANNKYFNLIFNARQENFPEVTPLNFDKNTTFLVQSNQDKDSLVYWIPDSTVYKMDTLSVSIRYLKTDSLFQLVPVTDTLKLASRKPKTVLRTKTQGNEGKTLPALNVKTNLSANFDLYREISFDFEEPLDLILQEKVKLFQKVDTTFRPLKYEWIAKDSINRVFALKYPWKPQESYELRVDSAAFRSIYGSVNKSEKTPFKIKSLDEYSALKIVLENFDSLAVIQVLDTKETVVKTAKAAVKGTLFEYLKPGEYFVRLFIDENKNNIWDPGDLVSKKQPEKVVYFQKKLSLRANWELEESWNHLNPDFIYKKPAELNKTKKQ</sequence>
<dbReference type="SUPFAM" id="SSF49452">
    <property type="entry name" value="Starch-binding domain-like"/>
    <property type="match status" value="1"/>
</dbReference>
<dbReference type="EMBL" id="VSSQ01015579">
    <property type="protein sequence ID" value="MPM56097.1"/>
    <property type="molecule type" value="Genomic_DNA"/>
</dbReference>
<organism evidence="3">
    <name type="scientific">bioreactor metagenome</name>
    <dbReference type="NCBI Taxonomy" id="1076179"/>
    <lineage>
        <taxon>unclassified sequences</taxon>
        <taxon>metagenomes</taxon>
        <taxon>ecological metagenomes</taxon>
    </lineage>
</organism>
<accession>A0A645ASP1</accession>
<dbReference type="Pfam" id="PF13205">
    <property type="entry name" value="Big_5"/>
    <property type="match status" value="1"/>
</dbReference>
<protein>
    <recommendedName>
        <fullName evidence="2">SbsA Ig-like domain-containing protein</fullName>
    </recommendedName>
</protein>
<feature type="domain" description="SbsA Ig-like" evidence="2">
    <location>
        <begin position="32"/>
        <end position="131"/>
    </location>
</feature>
<reference evidence="3" key="1">
    <citation type="submission" date="2019-08" db="EMBL/GenBank/DDBJ databases">
        <authorList>
            <person name="Kucharzyk K."/>
            <person name="Murdoch R.W."/>
            <person name="Higgins S."/>
            <person name="Loffler F."/>
        </authorList>
    </citation>
    <scope>NUCLEOTIDE SEQUENCE</scope>
</reference>
<gene>
    <name evidence="3" type="ORF">SDC9_102896</name>
</gene>
<dbReference type="InterPro" id="IPR013784">
    <property type="entry name" value="Carb-bd-like_fold"/>
</dbReference>
<evidence type="ECO:0000313" key="3">
    <source>
        <dbReference type="EMBL" id="MPM56097.1"/>
    </source>
</evidence>
<proteinExistence type="predicted"/>
<dbReference type="GO" id="GO:0030246">
    <property type="term" value="F:carbohydrate binding"/>
    <property type="evidence" value="ECO:0007669"/>
    <property type="project" value="InterPro"/>
</dbReference>
<comment type="caution">
    <text evidence="3">The sequence shown here is derived from an EMBL/GenBank/DDBJ whole genome shotgun (WGS) entry which is preliminary data.</text>
</comment>
<evidence type="ECO:0000259" key="2">
    <source>
        <dbReference type="Pfam" id="PF13205"/>
    </source>
</evidence>
<dbReference type="InterPro" id="IPR032812">
    <property type="entry name" value="SbsA_Ig"/>
</dbReference>
<dbReference type="PROSITE" id="PS51257">
    <property type="entry name" value="PROKAR_LIPOPROTEIN"/>
    <property type="match status" value="1"/>
</dbReference>
<dbReference type="AlphaFoldDB" id="A0A645ASP1"/>
<evidence type="ECO:0000256" key="1">
    <source>
        <dbReference type="ARBA" id="ARBA00022729"/>
    </source>
</evidence>
<name>A0A645ASP1_9ZZZZ</name>
<keyword evidence="1" id="KW-0732">Signal</keyword>